<accession>A0A1R2BJQ2</accession>
<dbReference type="Proteomes" id="UP000187209">
    <property type="component" value="Unassembled WGS sequence"/>
</dbReference>
<reference evidence="1 2" key="1">
    <citation type="submission" date="2016-11" db="EMBL/GenBank/DDBJ databases">
        <title>The macronuclear genome of Stentor coeruleus: a giant cell with tiny introns.</title>
        <authorList>
            <person name="Slabodnick M."/>
            <person name="Ruby J.G."/>
            <person name="Reiff S.B."/>
            <person name="Swart E.C."/>
            <person name="Gosai S."/>
            <person name="Prabakaran S."/>
            <person name="Witkowska E."/>
            <person name="Larue G.E."/>
            <person name="Fisher S."/>
            <person name="Freeman R.M."/>
            <person name="Gunawardena J."/>
            <person name="Chu W."/>
            <person name="Stover N.A."/>
            <person name="Gregory B.D."/>
            <person name="Nowacki M."/>
            <person name="Derisi J."/>
            <person name="Roy S.W."/>
            <person name="Marshall W.F."/>
            <person name="Sood P."/>
        </authorList>
    </citation>
    <scope>NUCLEOTIDE SEQUENCE [LARGE SCALE GENOMIC DNA]</scope>
    <source>
        <strain evidence="1">WM001</strain>
    </source>
</reference>
<proteinExistence type="predicted"/>
<dbReference type="AlphaFoldDB" id="A0A1R2BJQ2"/>
<gene>
    <name evidence="1" type="ORF">SteCoe_23546</name>
</gene>
<keyword evidence="2" id="KW-1185">Reference proteome</keyword>
<evidence type="ECO:0000313" key="1">
    <source>
        <dbReference type="EMBL" id="OMJ76961.1"/>
    </source>
</evidence>
<name>A0A1R2BJQ2_9CILI</name>
<dbReference type="OrthoDB" id="368507at2759"/>
<protein>
    <submittedName>
        <fullName evidence="1">Uncharacterized protein</fullName>
    </submittedName>
</protein>
<dbReference type="EMBL" id="MPUH01000601">
    <property type="protein sequence ID" value="OMJ76961.1"/>
    <property type="molecule type" value="Genomic_DNA"/>
</dbReference>
<organism evidence="1 2">
    <name type="scientific">Stentor coeruleus</name>
    <dbReference type="NCBI Taxonomy" id="5963"/>
    <lineage>
        <taxon>Eukaryota</taxon>
        <taxon>Sar</taxon>
        <taxon>Alveolata</taxon>
        <taxon>Ciliophora</taxon>
        <taxon>Postciliodesmatophora</taxon>
        <taxon>Heterotrichea</taxon>
        <taxon>Heterotrichida</taxon>
        <taxon>Stentoridae</taxon>
        <taxon>Stentor</taxon>
    </lineage>
</organism>
<sequence length="102" mass="11594">MEVREIPLGDTFLYLQVLKLSECGYIYIGDTLQRMDNMTLVLPSKYDPLPSIVPICGNIPEITKFMQKLCRQFGMLAFSINCSISLEMLPLLETEIAKIMSN</sequence>
<comment type="caution">
    <text evidence="1">The sequence shown here is derived from an EMBL/GenBank/DDBJ whole genome shotgun (WGS) entry which is preliminary data.</text>
</comment>
<evidence type="ECO:0000313" key="2">
    <source>
        <dbReference type="Proteomes" id="UP000187209"/>
    </source>
</evidence>